<dbReference type="Gene3D" id="3.30.950.10">
    <property type="entry name" value="Methyltransferase, Cobalt-precorrin-4 Transmethylase, Domain 2"/>
    <property type="match status" value="1"/>
</dbReference>
<dbReference type="Proteomes" id="UP000539175">
    <property type="component" value="Unassembled WGS sequence"/>
</dbReference>
<evidence type="ECO:0000313" key="12">
    <source>
        <dbReference type="Proteomes" id="UP000539175"/>
    </source>
</evidence>
<dbReference type="CDD" id="cd11642">
    <property type="entry name" value="SUMT"/>
    <property type="match status" value="1"/>
</dbReference>
<evidence type="ECO:0000256" key="1">
    <source>
        <dbReference type="ARBA" id="ARBA00005879"/>
    </source>
</evidence>
<keyword evidence="12" id="KW-1185">Reference proteome</keyword>
<dbReference type="PROSITE" id="PS00840">
    <property type="entry name" value="SUMT_2"/>
    <property type="match status" value="1"/>
</dbReference>
<evidence type="ECO:0000259" key="10">
    <source>
        <dbReference type="Pfam" id="PF00590"/>
    </source>
</evidence>
<dbReference type="InterPro" id="IPR000878">
    <property type="entry name" value="4pyrrol_Mease"/>
</dbReference>
<evidence type="ECO:0000256" key="9">
    <source>
        <dbReference type="SAM" id="MobiDB-lite"/>
    </source>
</evidence>
<keyword evidence="4 8" id="KW-0808">Transferase</keyword>
<dbReference type="UniPathway" id="UPA00262">
    <property type="reaction ID" value="UER00211"/>
</dbReference>
<dbReference type="PROSITE" id="PS00839">
    <property type="entry name" value="SUMT_1"/>
    <property type="match status" value="1"/>
</dbReference>
<dbReference type="InterPro" id="IPR003043">
    <property type="entry name" value="Uropor_MeTrfase_CS"/>
</dbReference>
<evidence type="ECO:0000256" key="5">
    <source>
        <dbReference type="ARBA" id="ARBA00022691"/>
    </source>
</evidence>
<dbReference type="InterPro" id="IPR006366">
    <property type="entry name" value="CobA/CysG_C"/>
</dbReference>
<comment type="pathway">
    <text evidence="7">Porphyrin-containing compound metabolism; siroheme biosynthesis; precorrin-2 from uroporphyrinogen III: step 1/1.</text>
</comment>
<evidence type="ECO:0000256" key="8">
    <source>
        <dbReference type="RuleBase" id="RU003960"/>
    </source>
</evidence>
<accession>A0A7X0B0K0</accession>
<dbReference type="PANTHER" id="PTHR45790:SF3">
    <property type="entry name" value="S-ADENOSYL-L-METHIONINE-DEPENDENT UROPORPHYRINOGEN III METHYLTRANSFERASE, CHLOROPLASTIC"/>
    <property type="match status" value="1"/>
</dbReference>
<name>A0A7X0B0K0_9PROT</name>
<dbReference type="GO" id="GO:0019354">
    <property type="term" value="P:siroheme biosynthetic process"/>
    <property type="evidence" value="ECO:0007669"/>
    <property type="project" value="UniProtKB-UniPathway"/>
</dbReference>
<dbReference type="SUPFAM" id="SSF53790">
    <property type="entry name" value="Tetrapyrrole methylase"/>
    <property type="match status" value="1"/>
</dbReference>
<dbReference type="RefSeq" id="WP_184800867.1">
    <property type="nucleotide sequence ID" value="NZ_JACIIZ010000006.1"/>
</dbReference>
<dbReference type="Pfam" id="PF00590">
    <property type="entry name" value="TP_methylase"/>
    <property type="match status" value="1"/>
</dbReference>
<feature type="domain" description="Tetrapyrrole methylase" evidence="10">
    <location>
        <begin position="19"/>
        <end position="232"/>
    </location>
</feature>
<dbReference type="EC" id="2.1.1.107" evidence="2"/>
<comment type="similarity">
    <text evidence="1 8">Belongs to the precorrin methyltransferase family.</text>
</comment>
<sequence length="273" mass="28153">MSPFPPEAPTPGKSGRASLVGAGPGDPELLTVKALRRIESADVLLYDKLVDPRILDLAPAHARRIDVGKRCGRHEMSQAAINRLIVAHARAGSHVVRLKGGDPMVFGRAGEELEALAAAGVPAEVVPGITVACAAAASMGMPLTQRGYSRSLHLITGHACQDGGADEALPAHDWNALAACDGTIAIYMGSRTLGQVTQRLLAAGLSPGTPAIAIENATLATERRLPGTVADIAAVVADAAVTGPTLVLVGRVVALRRRDAVESAMTEVRSRAA</sequence>
<organism evidence="11 12">
    <name type="scientific">Nitrospirillum iridis</name>
    <dbReference type="NCBI Taxonomy" id="765888"/>
    <lineage>
        <taxon>Bacteria</taxon>
        <taxon>Pseudomonadati</taxon>
        <taxon>Pseudomonadota</taxon>
        <taxon>Alphaproteobacteria</taxon>
        <taxon>Rhodospirillales</taxon>
        <taxon>Azospirillaceae</taxon>
        <taxon>Nitrospirillum</taxon>
    </lineage>
</organism>
<gene>
    <name evidence="11" type="ORF">FHS74_002524</name>
</gene>
<evidence type="ECO:0000256" key="2">
    <source>
        <dbReference type="ARBA" id="ARBA00012162"/>
    </source>
</evidence>
<evidence type="ECO:0000256" key="7">
    <source>
        <dbReference type="ARBA" id="ARBA00025705"/>
    </source>
</evidence>
<dbReference type="NCBIfam" id="NF004790">
    <property type="entry name" value="PRK06136.1"/>
    <property type="match status" value="1"/>
</dbReference>
<protein>
    <recommendedName>
        <fullName evidence="2">uroporphyrinogen-III C-methyltransferase</fullName>
        <ecNumber evidence="2">2.1.1.107</ecNumber>
    </recommendedName>
</protein>
<dbReference type="GO" id="GO:0032259">
    <property type="term" value="P:methylation"/>
    <property type="evidence" value="ECO:0007669"/>
    <property type="project" value="UniProtKB-KW"/>
</dbReference>
<dbReference type="InterPro" id="IPR050161">
    <property type="entry name" value="Siro_Cobalamin_biosynth"/>
</dbReference>
<keyword evidence="3 8" id="KW-0489">Methyltransferase</keyword>
<evidence type="ECO:0000256" key="6">
    <source>
        <dbReference type="ARBA" id="ARBA00023244"/>
    </source>
</evidence>
<dbReference type="GO" id="GO:0004851">
    <property type="term" value="F:uroporphyrin-III C-methyltransferase activity"/>
    <property type="evidence" value="ECO:0007669"/>
    <property type="project" value="UniProtKB-EC"/>
</dbReference>
<keyword evidence="6" id="KW-0627">Porphyrin biosynthesis</keyword>
<evidence type="ECO:0000313" key="11">
    <source>
        <dbReference type="EMBL" id="MBB6251964.1"/>
    </source>
</evidence>
<proteinExistence type="inferred from homology"/>
<feature type="region of interest" description="Disordered" evidence="9">
    <location>
        <begin position="1"/>
        <end position="22"/>
    </location>
</feature>
<dbReference type="PANTHER" id="PTHR45790">
    <property type="entry name" value="SIROHEME SYNTHASE-RELATED"/>
    <property type="match status" value="1"/>
</dbReference>
<dbReference type="InterPro" id="IPR014777">
    <property type="entry name" value="4pyrrole_Mease_sub1"/>
</dbReference>
<evidence type="ECO:0000256" key="3">
    <source>
        <dbReference type="ARBA" id="ARBA00022603"/>
    </source>
</evidence>
<evidence type="ECO:0000256" key="4">
    <source>
        <dbReference type="ARBA" id="ARBA00022679"/>
    </source>
</evidence>
<dbReference type="NCBIfam" id="TIGR01469">
    <property type="entry name" value="cobA_cysG_Cterm"/>
    <property type="match status" value="1"/>
</dbReference>
<dbReference type="InterPro" id="IPR014776">
    <property type="entry name" value="4pyrrole_Mease_sub2"/>
</dbReference>
<comment type="caution">
    <text evidence="11">The sequence shown here is derived from an EMBL/GenBank/DDBJ whole genome shotgun (WGS) entry which is preliminary data.</text>
</comment>
<dbReference type="AlphaFoldDB" id="A0A7X0B0K0"/>
<dbReference type="EMBL" id="JACIIZ010000006">
    <property type="protein sequence ID" value="MBB6251964.1"/>
    <property type="molecule type" value="Genomic_DNA"/>
</dbReference>
<dbReference type="Gene3D" id="3.40.1010.10">
    <property type="entry name" value="Cobalt-precorrin-4 Transmethylase, Domain 1"/>
    <property type="match status" value="1"/>
</dbReference>
<dbReference type="FunFam" id="3.40.1010.10:FF:000001">
    <property type="entry name" value="Siroheme synthase"/>
    <property type="match status" value="1"/>
</dbReference>
<reference evidence="11 12" key="1">
    <citation type="submission" date="2020-08" db="EMBL/GenBank/DDBJ databases">
        <title>Genomic Encyclopedia of Type Strains, Phase IV (KMG-IV): sequencing the most valuable type-strain genomes for metagenomic binning, comparative biology and taxonomic classification.</title>
        <authorList>
            <person name="Goeker M."/>
        </authorList>
    </citation>
    <scope>NUCLEOTIDE SEQUENCE [LARGE SCALE GENOMIC DNA]</scope>
    <source>
        <strain evidence="11 12">DSM 22198</strain>
    </source>
</reference>
<keyword evidence="5" id="KW-0949">S-adenosyl-L-methionine</keyword>
<dbReference type="InterPro" id="IPR035996">
    <property type="entry name" value="4pyrrol_Methylase_sf"/>
</dbReference>